<feature type="domain" description="Zn(2)-C6 fungal-type" evidence="7">
    <location>
        <begin position="34"/>
        <end position="65"/>
    </location>
</feature>
<dbReference type="SUPFAM" id="SSF57701">
    <property type="entry name" value="Zn2/Cys6 DNA-binding domain"/>
    <property type="match status" value="1"/>
</dbReference>
<evidence type="ECO:0000313" key="8">
    <source>
        <dbReference type="EMBL" id="KIW54441.1"/>
    </source>
</evidence>
<dbReference type="Proteomes" id="UP000054342">
    <property type="component" value="Unassembled WGS sequence"/>
</dbReference>
<dbReference type="GO" id="GO:0000981">
    <property type="term" value="F:DNA-binding transcription factor activity, RNA polymerase II-specific"/>
    <property type="evidence" value="ECO:0007669"/>
    <property type="project" value="InterPro"/>
</dbReference>
<dbReference type="PANTHER" id="PTHR46910">
    <property type="entry name" value="TRANSCRIPTION FACTOR PDR1"/>
    <property type="match status" value="1"/>
</dbReference>
<evidence type="ECO:0000256" key="6">
    <source>
        <dbReference type="SAM" id="MobiDB-lite"/>
    </source>
</evidence>
<keyword evidence="2" id="KW-0805">Transcription regulation</keyword>
<dbReference type="GO" id="GO:0006351">
    <property type="term" value="P:DNA-templated transcription"/>
    <property type="evidence" value="ECO:0007669"/>
    <property type="project" value="InterPro"/>
</dbReference>
<evidence type="ECO:0000256" key="5">
    <source>
        <dbReference type="ARBA" id="ARBA00023242"/>
    </source>
</evidence>
<organism evidence="8 9">
    <name type="scientific">Exophiala xenobiotica</name>
    <dbReference type="NCBI Taxonomy" id="348802"/>
    <lineage>
        <taxon>Eukaryota</taxon>
        <taxon>Fungi</taxon>
        <taxon>Dikarya</taxon>
        <taxon>Ascomycota</taxon>
        <taxon>Pezizomycotina</taxon>
        <taxon>Eurotiomycetes</taxon>
        <taxon>Chaetothyriomycetidae</taxon>
        <taxon>Chaetothyriales</taxon>
        <taxon>Herpotrichiellaceae</taxon>
        <taxon>Exophiala</taxon>
    </lineage>
</organism>
<sequence length="775" mass="86076">MQQVERATGFSHSFRMMPTDAHRADMRKPRGRQSCDLCRKMKIRCDRQGDHPCSNCRPRGLACVITPVTRRTKEKRAQFLHSIESRIERMEALLQSGLAAKAGIPDAQDISTPAQQPSTATLEKDMANLVINAAGEQKYIGPSSGLSLFSPRGLAWMSRKLHSNEMANMFRQFQQTGAMWPSFRFDGRWDGQPRRSDLPSKEAAVYLVDRYLKTFNSLYPLFRRDAVWDLLERQYGNNPPPAGPAFAALNAILAIGCCLATDAVRANLQRVDPSCTESLYDMSWKFFQNAYSMFFSILFVQFDLLAVQTLVAMAFFQSSTLNPEGAFLLIGAAARVATALGLHRNLEGFGLPQSEIDQRQRVFWIMYAVEKDLSIRIGRPSAIDDCDIGVSILSRPCDEEIAISVGSRERVTFHPFQSMCALAVIQGRVYRELYAANARVSTTAERLESISKLDAELQGWMEQIPLEVRPEHAIRCDAESQFPIVVLHFGYYHCLTGIHRVNAHHELWAAAGDAAAEDSQKGSPDSPSLPDHAHSTARPESSYELCLAAARSILYLSSTYLDGNDPNHKLLWLATYFPVSAFLALFTHILQYPLEAKVDSDLGLMGVAYDCLTKLVGSLEPSLFQFMGGVLGETLKTAQQYVNNSRARSVWSTPHPANVGKPTSAAESRGTPSHQGQLAFTQQSVYAPTATNSPGDMLPSNLFSTNILPMGPNVGNGMESFAYPSASQSSHQPNFDPEDFVTQFASDPNQLDSQGMMSMDDPFLLLEYGDWDWTH</sequence>
<keyword evidence="5" id="KW-0539">Nucleus</keyword>
<reference evidence="8 9" key="1">
    <citation type="submission" date="2015-01" db="EMBL/GenBank/DDBJ databases">
        <title>The Genome Sequence of Exophiala xenobiotica CBS118157.</title>
        <authorList>
            <consortium name="The Broad Institute Genomics Platform"/>
            <person name="Cuomo C."/>
            <person name="de Hoog S."/>
            <person name="Gorbushina A."/>
            <person name="Stielow B."/>
            <person name="Teixiera M."/>
            <person name="Abouelleil A."/>
            <person name="Chapman S.B."/>
            <person name="Priest M."/>
            <person name="Young S.K."/>
            <person name="Wortman J."/>
            <person name="Nusbaum C."/>
            <person name="Birren B."/>
        </authorList>
    </citation>
    <scope>NUCLEOTIDE SEQUENCE [LARGE SCALE GENOMIC DNA]</scope>
    <source>
        <strain evidence="8 9">CBS 118157</strain>
    </source>
</reference>
<dbReference type="GO" id="GO:0008270">
    <property type="term" value="F:zinc ion binding"/>
    <property type="evidence" value="ECO:0007669"/>
    <property type="project" value="InterPro"/>
</dbReference>
<keyword evidence="4" id="KW-0804">Transcription</keyword>
<dbReference type="SMART" id="SM00066">
    <property type="entry name" value="GAL4"/>
    <property type="match status" value="1"/>
</dbReference>
<name>A0A0D2BPG1_9EURO</name>
<proteinExistence type="predicted"/>
<evidence type="ECO:0000256" key="1">
    <source>
        <dbReference type="ARBA" id="ARBA00022723"/>
    </source>
</evidence>
<dbReference type="InterPro" id="IPR001138">
    <property type="entry name" value="Zn2Cys6_DnaBD"/>
</dbReference>
<dbReference type="STRING" id="348802.A0A0D2BPG1"/>
<dbReference type="PROSITE" id="PS50048">
    <property type="entry name" value="ZN2_CY6_FUNGAL_2"/>
    <property type="match status" value="1"/>
</dbReference>
<evidence type="ECO:0000256" key="4">
    <source>
        <dbReference type="ARBA" id="ARBA00023163"/>
    </source>
</evidence>
<keyword evidence="1" id="KW-0479">Metal-binding</keyword>
<dbReference type="EMBL" id="KN847320">
    <property type="protein sequence ID" value="KIW54441.1"/>
    <property type="molecule type" value="Genomic_DNA"/>
</dbReference>
<dbReference type="GO" id="GO:0003677">
    <property type="term" value="F:DNA binding"/>
    <property type="evidence" value="ECO:0007669"/>
    <property type="project" value="UniProtKB-KW"/>
</dbReference>
<dbReference type="Pfam" id="PF00172">
    <property type="entry name" value="Zn_clus"/>
    <property type="match status" value="1"/>
</dbReference>
<evidence type="ECO:0000313" key="9">
    <source>
        <dbReference type="Proteomes" id="UP000054342"/>
    </source>
</evidence>
<dbReference type="CDD" id="cd00067">
    <property type="entry name" value="GAL4"/>
    <property type="match status" value="1"/>
</dbReference>
<dbReference type="PROSITE" id="PS00463">
    <property type="entry name" value="ZN2_CY6_FUNGAL_1"/>
    <property type="match status" value="1"/>
</dbReference>
<dbReference type="HOGENOM" id="CLU_011099_2_1_1"/>
<keyword evidence="3" id="KW-0238">DNA-binding</keyword>
<evidence type="ECO:0000256" key="2">
    <source>
        <dbReference type="ARBA" id="ARBA00023015"/>
    </source>
</evidence>
<evidence type="ECO:0000256" key="3">
    <source>
        <dbReference type="ARBA" id="ARBA00023125"/>
    </source>
</evidence>
<dbReference type="InterPro" id="IPR007219">
    <property type="entry name" value="XnlR_reg_dom"/>
</dbReference>
<dbReference type="Pfam" id="PF04082">
    <property type="entry name" value="Fungal_trans"/>
    <property type="match status" value="1"/>
</dbReference>
<dbReference type="InterPro" id="IPR050987">
    <property type="entry name" value="AtrR-like"/>
</dbReference>
<dbReference type="SMART" id="SM00906">
    <property type="entry name" value="Fungal_trans"/>
    <property type="match status" value="1"/>
</dbReference>
<dbReference type="InterPro" id="IPR036864">
    <property type="entry name" value="Zn2-C6_fun-type_DNA-bd_sf"/>
</dbReference>
<dbReference type="AlphaFoldDB" id="A0A0D2BPG1"/>
<dbReference type="OrthoDB" id="2123952at2759"/>
<keyword evidence="9" id="KW-1185">Reference proteome</keyword>
<gene>
    <name evidence="8" type="ORF">PV05_06799</name>
</gene>
<feature type="region of interest" description="Disordered" evidence="6">
    <location>
        <begin position="516"/>
        <end position="536"/>
    </location>
</feature>
<dbReference type="RefSeq" id="XP_013315025.1">
    <property type="nucleotide sequence ID" value="XM_013459571.1"/>
</dbReference>
<dbReference type="PANTHER" id="PTHR46910:SF25">
    <property type="entry name" value="ABC-TRANSPORTER-REGULATING TRANSCRIPTION FACTOR"/>
    <property type="match status" value="1"/>
</dbReference>
<feature type="region of interest" description="Disordered" evidence="6">
    <location>
        <begin position="650"/>
        <end position="675"/>
    </location>
</feature>
<dbReference type="Gene3D" id="4.10.240.10">
    <property type="entry name" value="Zn(2)-C6 fungal-type DNA-binding domain"/>
    <property type="match status" value="1"/>
</dbReference>
<accession>A0A0D2BPG1</accession>
<protein>
    <recommendedName>
        <fullName evidence="7">Zn(2)-C6 fungal-type domain-containing protein</fullName>
    </recommendedName>
</protein>
<dbReference type="GeneID" id="25328707"/>
<dbReference type="CDD" id="cd12148">
    <property type="entry name" value="fungal_TF_MHR"/>
    <property type="match status" value="1"/>
</dbReference>
<evidence type="ECO:0000259" key="7">
    <source>
        <dbReference type="PROSITE" id="PS50048"/>
    </source>
</evidence>